<accession>A0AA40B9L6</accession>
<feature type="compositionally biased region" description="Basic and acidic residues" evidence="1">
    <location>
        <begin position="575"/>
        <end position="587"/>
    </location>
</feature>
<dbReference type="AlphaFoldDB" id="A0AA40B9L6"/>
<dbReference type="Proteomes" id="UP001172102">
    <property type="component" value="Unassembled WGS sequence"/>
</dbReference>
<organism evidence="2 3">
    <name type="scientific">Lasiosphaeris hirsuta</name>
    <dbReference type="NCBI Taxonomy" id="260670"/>
    <lineage>
        <taxon>Eukaryota</taxon>
        <taxon>Fungi</taxon>
        <taxon>Dikarya</taxon>
        <taxon>Ascomycota</taxon>
        <taxon>Pezizomycotina</taxon>
        <taxon>Sordariomycetes</taxon>
        <taxon>Sordariomycetidae</taxon>
        <taxon>Sordariales</taxon>
        <taxon>Lasiosphaeriaceae</taxon>
        <taxon>Lasiosphaeris</taxon>
    </lineage>
</organism>
<evidence type="ECO:0008006" key="4">
    <source>
        <dbReference type="Google" id="ProtNLM"/>
    </source>
</evidence>
<reference evidence="2" key="1">
    <citation type="submission" date="2023-06" db="EMBL/GenBank/DDBJ databases">
        <title>Genome-scale phylogeny and comparative genomics of the fungal order Sordariales.</title>
        <authorList>
            <consortium name="Lawrence Berkeley National Laboratory"/>
            <person name="Hensen N."/>
            <person name="Bonometti L."/>
            <person name="Westerberg I."/>
            <person name="Brannstrom I.O."/>
            <person name="Guillou S."/>
            <person name="Cros-Aarteil S."/>
            <person name="Calhoun S."/>
            <person name="Haridas S."/>
            <person name="Kuo A."/>
            <person name="Mondo S."/>
            <person name="Pangilinan J."/>
            <person name="Riley R."/>
            <person name="Labutti K."/>
            <person name="Andreopoulos B."/>
            <person name="Lipzen A."/>
            <person name="Chen C."/>
            <person name="Yanf M."/>
            <person name="Daum C."/>
            <person name="Ng V."/>
            <person name="Clum A."/>
            <person name="Steindorff A."/>
            <person name="Ohm R."/>
            <person name="Martin F."/>
            <person name="Silar P."/>
            <person name="Natvig D."/>
            <person name="Lalanne C."/>
            <person name="Gautier V."/>
            <person name="Ament-Velasquez S.L."/>
            <person name="Kruys A."/>
            <person name="Hutchinson M.I."/>
            <person name="Powell A.J."/>
            <person name="Barry K."/>
            <person name="Miller A.N."/>
            <person name="Grigoriev I.V."/>
            <person name="Debuchy R."/>
            <person name="Gladieux P."/>
            <person name="Thoren M.H."/>
            <person name="Johannesson H."/>
        </authorList>
    </citation>
    <scope>NUCLEOTIDE SEQUENCE</scope>
    <source>
        <strain evidence="2">SMH4607-1</strain>
    </source>
</reference>
<protein>
    <recommendedName>
        <fullName evidence="4">Ipa protein</fullName>
    </recommendedName>
</protein>
<name>A0AA40B9L6_9PEZI</name>
<dbReference type="PANTHER" id="PTHR40788">
    <property type="entry name" value="CLR5 DOMAIN-CONTAINING PROTEIN-RELATED"/>
    <property type="match status" value="1"/>
</dbReference>
<comment type="caution">
    <text evidence="2">The sequence shown here is derived from an EMBL/GenBank/DDBJ whole genome shotgun (WGS) entry which is preliminary data.</text>
</comment>
<dbReference type="PANTHER" id="PTHR40788:SF1">
    <property type="entry name" value="IPA PROTEIN"/>
    <property type="match status" value="1"/>
</dbReference>
<evidence type="ECO:0000313" key="2">
    <source>
        <dbReference type="EMBL" id="KAK0730197.1"/>
    </source>
</evidence>
<proteinExistence type="predicted"/>
<evidence type="ECO:0000256" key="1">
    <source>
        <dbReference type="SAM" id="MobiDB-lite"/>
    </source>
</evidence>
<gene>
    <name evidence="2" type="ORF">B0H67DRAFT_476561</name>
</gene>
<sequence>MGDLPTNLIVKELHQDLARKYKKHGAAVSNMWRSFNKSQRTACLKAGAAEGLVLKHPLDPSLGAVSKFMPEWNLRDIAESSPDFLLDLLRHRATESLHHQYQAGYNGGPGDHPFIEGMMATRNLRCAMPFPNCYNMFLEGIGREYGEAFKLSAELTEIPSPLITAMQARLIIPQSTGELILQRQMYLLQSLNIIIDDILEEGSQDRKKNQPPKKSDKAAASALSGLYAQSPPRKLALPELVTSSRDQKETLEECLELLSTEPVVLAHAVNSWFFTQPGLVPDEKGRRLPVHTDKYISPAVFEAVHSAIQGAAIWNYMDRLLELLEGLANDKLYRPIVLQEISNICHLEYSRVQGTLKRQVQGHSGSKWFKRLSNVHDKSGTARTVTKGNPEELTRVDPQLHYMLRLCQPEATAAKATDWMKKLADLHRAHPTEREKLSEGEVDTLSDLAVVIGFIQDLSLVISMPSLSRKKGQMFVSRLQELEAELNTIKDEVDLRDFAVPIDNLLEPGMAEGALKALEQFVIDKTGTKMGLLYQDMVEDCFSDLQKRYEQIKARLERKDKTEWSPLPTPATPQLEKRVEQRREKEKTRPLDSCAYEIAPPSETITIEDLNLSPQTFTVGSSAAEVFTALFDKSEARGSVTWAAFEAAMAEVGFSVVPKFGSVFTFFPPEAMAIKKSLTLHRPHQSRIEGYMVLVFSRRLKRVYGWGKETFVVA</sequence>
<feature type="region of interest" description="Disordered" evidence="1">
    <location>
        <begin position="560"/>
        <end position="587"/>
    </location>
</feature>
<evidence type="ECO:0000313" key="3">
    <source>
        <dbReference type="Proteomes" id="UP001172102"/>
    </source>
</evidence>
<dbReference type="EMBL" id="JAUKUA010000001">
    <property type="protein sequence ID" value="KAK0730197.1"/>
    <property type="molecule type" value="Genomic_DNA"/>
</dbReference>
<keyword evidence="3" id="KW-1185">Reference proteome</keyword>